<dbReference type="InterPro" id="IPR038305">
    <property type="entry name" value="HeLo_sf"/>
</dbReference>
<dbReference type="EMBL" id="JAULSW010000008">
    <property type="protein sequence ID" value="KAK3372660.1"/>
    <property type="molecule type" value="Genomic_DNA"/>
</dbReference>
<protein>
    <recommendedName>
        <fullName evidence="2">Ubiquitin-like domain-containing protein</fullName>
    </recommendedName>
</protein>
<reference evidence="3" key="2">
    <citation type="submission" date="2023-06" db="EMBL/GenBank/DDBJ databases">
        <authorList>
            <consortium name="Lawrence Berkeley National Laboratory"/>
            <person name="Haridas S."/>
            <person name="Hensen N."/>
            <person name="Bonometti L."/>
            <person name="Westerberg I."/>
            <person name="Brannstrom I.O."/>
            <person name="Guillou S."/>
            <person name="Cros-Aarteil S."/>
            <person name="Calhoun S."/>
            <person name="Kuo A."/>
            <person name="Mondo S."/>
            <person name="Pangilinan J."/>
            <person name="Riley R."/>
            <person name="LaButti K."/>
            <person name="Andreopoulos B."/>
            <person name="Lipzen A."/>
            <person name="Chen C."/>
            <person name="Yanf M."/>
            <person name="Daum C."/>
            <person name="Ng V."/>
            <person name="Clum A."/>
            <person name="Steindorff A."/>
            <person name="Ohm R."/>
            <person name="Martin F."/>
            <person name="Silar P."/>
            <person name="Natvig D."/>
            <person name="Lalanne C."/>
            <person name="Gautier V."/>
            <person name="Ament-velasquez S.L."/>
            <person name="Kruys A."/>
            <person name="Hutchinson M.I."/>
            <person name="Powell A.J."/>
            <person name="Barry K."/>
            <person name="Miller A.N."/>
            <person name="Grigoriev I.V."/>
            <person name="Debuchy R."/>
            <person name="Gladieux P."/>
            <person name="Thoren M.H."/>
            <person name="Johannesson H."/>
        </authorList>
    </citation>
    <scope>NUCLEOTIDE SEQUENCE</scope>
    <source>
        <strain evidence="3">CBS 232.78</strain>
    </source>
</reference>
<reference evidence="3" key="1">
    <citation type="journal article" date="2023" name="Mol. Phylogenet. Evol.">
        <title>Genome-scale phylogeny and comparative genomics of the fungal order Sordariales.</title>
        <authorList>
            <person name="Hensen N."/>
            <person name="Bonometti L."/>
            <person name="Westerberg I."/>
            <person name="Brannstrom I.O."/>
            <person name="Guillou S."/>
            <person name="Cros-Aarteil S."/>
            <person name="Calhoun S."/>
            <person name="Haridas S."/>
            <person name="Kuo A."/>
            <person name="Mondo S."/>
            <person name="Pangilinan J."/>
            <person name="Riley R."/>
            <person name="LaButti K."/>
            <person name="Andreopoulos B."/>
            <person name="Lipzen A."/>
            <person name="Chen C."/>
            <person name="Yan M."/>
            <person name="Daum C."/>
            <person name="Ng V."/>
            <person name="Clum A."/>
            <person name="Steindorff A."/>
            <person name="Ohm R.A."/>
            <person name="Martin F."/>
            <person name="Silar P."/>
            <person name="Natvig D.O."/>
            <person name="Lalanne C."/>
            <person name="Gautier V."/>
            <person name="Ament-Velasquez S.L."/>
            <person name="Kruys A."/>
            <person name="Hutchinson M.I."/>
            <person name="Powell A.J."/>
            <person name="Barry K."/>
            <person name="Miller A.N."/>
            <person name="Grigoriev I.V."/>
            <person name="Debuchy R."/>
            <person name="Gladieux P."/>
            <person name="Hiltunen Thoren M."/>
            <person name="Johannesson H."/>
        </authorList>
    </citation>
    <scope>NUCLEOTIDE SEQUENCE</scope>
    <source>
        <strain evidence="3">CBS 232.78</strain>
    </source>
</reference>
<dbReference type="AlphaFoldDB" id="A0AAE0N738"/>
<feature type="region of interest" description="Disordered" evidence="1">
    <location>
        <begin position="100"/>
        <end position="121"/>
    </location>
</feature>
<evidence type="ECO:0000256" key="1">
    <source>
        <dbReference type="SAM" id="MobiDB-lite"/>
    </source>
</evidence>
<dbReference type="Pfam" id="PF22893">
    <property type="entry name" value="ULD_2"/>
    <property type="match status" value="1"/>
</dbReference>
<evidence type="ECO:0000313" key="3">
    <source>
        <dbReference type="EMBL" id="KAK3372660.1"/>
    </source>
</evidence>
<feature type="domain" description="Ubiquitin-like" evidence="2">
    <location>
        <begin position="282"/>
        <end position="351"/>
    </location>
</feature>
<dbReference type="Gene3D" id="1.20.120.1020">
    <property type="entry name" value="Prion-inhibition and propagation, HeLo domain"/>
    <property type="match status" value="1"/>
</dbReference>
<evidence type="ECO:0000313" key="4">
    <source>
        <dbReference type="Proteomes" id="UP001285441"/>
    </source>
</evidence>
<gene>
    <name evidence="3" type="ORF">B0H63DRAFT_514019</name>
</gene>
<dbReference type="InterPro" id="IPR054464">
    <property type="entry name" value="ULD_fung"/>
</dbReference>
<evidence type="ECO:0000259" key="2">
    <source>
        <dbReference type="Pfam" id="PF22893"/>
    </source>
</evidence>
<sequence length="508" mass="58126">MAEPISIVSSAAGFISLSLDLCKGLKSYVSAYLVYEEDAKNVVEKLEGLQYSLALLGNALQTIEPSIPTDNHEIRQQLENQCRVGLSRLQQYLKRCGAKTNEASTSTASTPTPATKSTSALHKRRDRAIKRFIYPLRKPTLTEIGDTVDKIRERVQFLLDILNLVLQNVSLQRHTSTKTLVRSQNSDLQQVRSDIGEMNRRMERIVSKSRMLRDIGEQNQLETQTLIEAQNNKLQKLQVDIQRMDRRLGRAQPLARSPKTDGNAVEMSLIIAGFSRVCEYLLLQYSMARHWNVFEAYLRTVFGQRPGERFVKVKQYQLLRSRQNAFDLNLPKNEVGWYKELPPGAKFVMSLQTAADDTQSVGLTTCPRCQRYLDSKGRDGSIELVECTRDADEQKPLDDLLYLESSEVRLFKRMHLSERTTTAEADGPLGSISDEINETCQCELETNRTTIHINKLLKVREKNYDARVIDEDLKERFGIEGRCQSRKLKVICMVVRVLRRGHYIDVHR</sequence>
<dbReference type="Proteomes" id="UP001285441">
    <property type="component" value="Unassembled WGS sequence"/>
</dbReference>
<keyword evidence="4" id="KW-1185">Reference proteome</keyword>
<proteinExistence type="predicted"/>
<name>A0AAE0N738_9PEZI</name>
<feature type="compositionally biased region" description="Low complexity" evidence="1">
    <location>
        <begin position="100"/>
        <end position="120"/>
    </location>
</feature>
<organism evidence="3 4">
    <name type="scientific">Podospora didyma</name>
    <dbReference type="NCBI Taxonomy" id="330526"/>
    <lineage>
        <taxon>Eukaryota</taxon>
        <taxon>Fungi</taxon>
        <taxon>Dikarya</taxon>
        <taxon>Ascomycota</taxon>
        <taxon>Pezizomycotina</taxon>
        <taxon>Sordariomycetes</taxon>
        <taxon>Sordariomycetidae</taxon>
        <taxon>Sordariales</taxon>
        <taxon>Podosporaceae</taxon>
        <taxon>Podospora</taxon>
    </lineage>
</organism>
<comment type="caution">
    <text evidence="3">The sequence shown here is derived from an EMBL/GenBank/DDBJ whole genome shotgun (WGS) entry which is preliminary data.</text>
</comment>
<accession>A0AAE0N738</accession>